<feature type="transmembrane region" description="Helical" evidence="12">
    <location>
        <begin position="563"/>
        <end position="582"/>
    </location>
</feature>
<keyword evidence="5" id="KW-0732">Signal</keyword>
<evidence type="ECO:0000256" key="4">
    <source>
        <dbReference type="ARBA" id="ARBA00022692"/>
    </source>
</evidence>
<dbReference type="PANTHER" id="PTHR24061:SF599">
    <property type="entry name" value="G-PROTEIN COUPLED RECEPTORS FAMILY 3 PROFILE DOMAIN-CONTAINING PROTEIN"/>
    <property type="match status" value="1"/>
</dbReference>
<evidence type="ECO:0000256" key="9">
    <source>
        <dbReference type="ARBA" id="ARBA00023170"/>
    </source>
</evidence>
<dbReference type="PANTHER" id="PTHR24061">
    <property type="entry name" value="CALCIUM-SENSING RECEPTOR-RELATED"/>
    <property type="match status" value="1"/>
</dbReference>
<name>A0AA97K6V9_EUBMA</name>
<dbReference type="SUPFAM" id="SSF53822">
    <property type="entry name" value="Periplasmic binding protein-like I"/>
    <property type="match status" value="1"/>
</dbReference>
<feature type="transmembrane region" description="Helical" evidence="12">
    <location>
        <begin position="449"/>
        <end position="472"/>
    </location>
</feature>
<evidence type="ECO:0000256" key="7">
    <source>
        <dbReference type="ARBA" id="ARBA00023040"/>
    </source>
</evidence>
<dbReference type="GO" id="GO:0005886">
    <property type="term" value="C:plasma membrane"/>
    <property type="evidence" value="ECO:0007669"/>
    <property type="project" value="UniProtKB-SubCell"/>
</dbReference>
<evidence type="ECO:0000256" key="5">
    <source>
        <dbReference type="ARBA" id="ARBA00022729"/>
    </source>
</evidence>
<sequence length="717" mass="81788">MAAILSNYKIPQLTYGSPSVMNNKSQAVFFQWMFPSRNYHYTGILQLLLHFRWTWIGVIYLHVQSAEEFVHSALPIFSRNGICFDFIERFPKVASSNNVAEVMEKGMGLYNIAMKSTVNVLVVHGEIQSMMILRMLLYFSKFENRLVKKKVWIMTAQMEFTSVAFQRDWDLDSIHGAISLAIHSEEMLGFQEFLHRRNPRQQMEDGFIKDFWKDTFKCWFHDSDLDMRAEKICTGEETLENLPGSVFEMSMTGHSYSVYNAVYAVAHAVDAMHSSKLRQRRVVDGENWKLNRSPWQLHHFLRSISFNNSVGEDISFDHNGELLARFDIINWVAFSNKSFLRVKIGRINPKAPPEKVFNICEDAIVWPSGFNQVRPLSLCNDLCRSGYSRMKKEGEAFCCYDCLQCPDGKVSNHEDMDDCFPCPEDHYPNKDQDSCITKIISFLSYEETLGIGLAISAFSLSFITVLVFGIFIKYQHTPIVKANNWHLTCTLLISLLLSFLCALLFIGRPEKLLCLLRQTAFSIIFSLAVSCVLAKTATVVLAFMATKPGSSIRNWVGKRVTNCILLSSSLIQATVCTVWLATSPPFPDFDMHSMTEEIVLECNEGSVAMFYCALGFLGFLVVVSFTVAFLARKLPDSFNEAKFITFSMLVFCSVWLSFVPTYLSTKGKYMVAVEVFSILSSSAGLLVCIFFPKLYIMMLKPELNNREHLLRRKKGTT</sequence>
<dbReference type="Pfam" id="PF00003">
    <property type="entry name" value="7tm_3"/>
    <property type="match status" value="1"/>
</dbReference>
<evidence type="ECO:0000256" key="6">
    <source>
        <dbReference type="ARBA" id="ARBA00022989"/>
    </source>
</evidence>
<feature type="transmembrane region" description="Helical" evidence="12">
    <location>
        <begin position="519"/>
        <end position="543"/>
    </location>
</feature>
<dbReference type="GeneID" id="129339759"/>
<evidence type="ECO:0000256" key="11">
    <source>
        <dbReference type="ARBA" id="ARBA00023224"/>
    </source>
</evidence>
<dbReference type="GO" id="GO:0004930">
    <property type="term" value="F:G protein-coupled receptor activity"/>
    <property type="evidence" value="ECO:0007669"/>
    <property type="project" value="UniProtKB-KW"/>
</dbReference>
<evidence type="ECO:0000256" key="12">
    <source>
        <dbReference type="SAM" id="Phobius"/>
    </source>
</evidence>
<evidence type="ECO:0000256" key="2">
    <source>
        <dbReference type="ARBA" id="ARBA00007242"/>
    </source>
</evidence>
<dbReference type="InterPro" id="IPR017978">
    <property type="entry name" value="GPCR_3_C"/>
</dbReference>
<dbReference type="KEGG" id="emc:129339759"/>
<proteinExistence type="inferred from homology"/>
<dbReference type="FunFam" id="3.40.50.2300:FF:000024">
    <property type="entry name" value="Vomeronasal 2, receptor 73"/>
    <property type="match status" value="1"/>
</dbReference>
<protein>
    <submittedName>
        <fullName evidence="15">Vomeronasal type-2 receptor 26-like</fullName>
    </submittedName>
</protein>
<evidence type="ECO:0000256" key="1">
    <source>
        <dbReference type="ARBA" id="ARBA00004651"/>
    </source>
</evidence>
<dbReference type="FunFam" id="2.10.50.30:FF:000002">
    <property type="entry name" value="Vomeronasal 2 receptor, h1"/>
    <property type="match status" value="1"/>
</dbReference>
<dbReference type="InterPro" id="IPR001828">
    <property type="entry name" value="ANF_lig-bd_rcpt"/>
</dbReference>
<dbReference type="InterPro" id="IPR028082">
    <property type="entry name" value="Peripla_BP_I"/>
</dbReference>
<feature type="domain" description="G-protein coupled receptors family 3 profile" evidence="13">
    <location>
        <begin position="449"/>
        <end position="713"/>
    </location>
</feature>
<dbReference type="Proteomes" id="UP001190640">
    <property type="component" value="Chromosome 12"/>
</dbReference>
<feature type="transmembrane region" description="Helical" evidence="12">
    <location>
        <begin position="643"/>
        <end position="663"/>
    </location>
</feature>
<dbReference type="AlphaFoldDB" id="A0AA97K6V9"/>
<dbReference type="InterPro" id="IPR000337">
    <property type="entry name" value="GPCR_3"/>
</dbReference>
<dbReference type="InterPro" id="IPR017979">
    <property type="entry name" value="GPCR_3_CS"/>
</dbReference>
<dbReference type="RefSeq" id="XP_054850317.1">
    <property type="nucleotide sequence ID" value="XM_054994342.1"/>
</dbReference>
<dbReference type="PROSITE" id="PS50259">
    <property type="entry name" value="G_PROTEIN_RECEP_F3_4"/>
    <property type="match status" value="1"/>
</dbReference>
<keyword evidence="7" id="KW-0297">G-protein coupled receptor</keyword>
<keyword evidence="10" id="KW-0325">Glycoprotein</keyword>
<dbReference type="Pfam" id="PF07562">
    <property type="entry name" value="NCD3G"/>
    <property type="match status" value="1"/>
</dbReference>
<dbReference type="Gene3D" id="3.40.50.2300">
    <property type="match status" value="2"/>
</dbReference>
<accession>A0AA97K6V9</accession>
<evidence type="ECO:0000313" key="15">
    <source>
        <dbReference type="RefSeq" id="XP_054850317.1"/>
    </source>
</evidence>
<dbReference type="PRINTS" id="PR00248">
    <property type="entry name" value="GPCRMGR"/>
</dbReference>
<dbReference type="PRINTS" id="PR01535">
    <property type="entry name" value="VOMERONASL2R"/>
</dbReference>
<keyword evidence="3" id="KW-1003">Cell membrane</keyword>
<feature type="transmembrane region" description="Helical" evidence="12">
    <location>
        <begin position="669"/>
        <end position="691"/>
    </location>
</feature>
<evidence type="ECO:0000256" key="3">
    <source>
        <dbReference type="ARBA" id="ARBA00022475"/>
    </source>
</evidence>
<comment type="similarity">
    <text evidence="2">Belongs to the G-protein coupled receptor 3 family.</text>
</comment>
<feature type="transmembrane region" description="Helical" evidence="12">
    <location>
        <begin position="608"/>
        <end position="631"/>
    </location>
</feature>
<dbReference type="InterPro" id="IPR038550">
    <property type="entry name" value="GPCR_3_9-Cys_sf"/>
</dbReference>
<comment type="subcellular location">
    <subcellularLocation>
        <location evidence="1">Cell membrane</location>
        <topology evidence="1">Multi-pass membrane protein</topology>
    </subcellularLocation>
</comment>
<keyword evidence="14" id="KW-1185">Reference proteome</keyword>
<dbReference type="InterPro" id="IPR004073">
    <property type="entry name" value="GPCR_3_vmron_rcpt_2"/>
</dbReference>
<dbReference type="InterPro" id="IPR011500">
    <property type="entry name" value="GPCR_3_9-Cys_dom"/>
</dbReference>
<keyword evidence="9" id="KW-0675">Receptor</keyword>
<keyword evidence="6 12" id="KW-1133">Transmembrane helix</keyword>
<evidence type="ECO:0000256" key="10">
    <source>
        <dbReference type="ARBA" id="ARBA00023180"/>
    </source>
</evidence>
<dbReference type="PROSITE" id="PS00981">
    <property type="entry name" value="G_PROTEIN_RECEP_F3_3"/>
    <property type="match status" value="1"/>
</dbReference>
<gene>
    <name evidence="15" type="primary">LOC129339759</name>
</gene>
<organism evidence="14 15">
    <name type="scientific">Eublepharis macularius</name>
    <name type="common">Leopard gecko</name>
    <name type="synonym">Cyrtodactylus macularius</name>
    <dbReference type="NCBI Taxonomy" id="481883"/>
    <lineage>
        <taxon>Eukaryota</taxon>
        <taxon>Metazoa</taxon>
        <taxon>Chordata</taxon>
        <taxon>Craniata</taxon>
        <taxon>Vertebrata</taxon>
        <taxon>Euteleostomi</taxon>
        <taxon>Lepidosauria</taxon>
        <taxon>Squamata</taxon>
        <taxon>Bifurcata</taxon>
        <taxon>Gekkota</taxon>
        <taxon>Eublepharidae</taxon>
        <taxon>Eublepharinae</taxon>
        <taxon>Eublepharis</taxon>
    </lineage>
</organism>
<dbReference type="InterPro" id="IPR000068">
    <property type="entry name" value="GPCR_3_Ca_sens_rcpt-rel"/>
</dbReference>
<evidence type="ECO:0000313" key="14">
    <source>
        <dbReference type="Proteomes" id="UP001190640"/>
    </source>
</evidence>
<evidence type="ECO:0000256" key="8">
    <source>
        <dbReference type="ARBA" id="ARBA00023136"/>
    </source>
</evidence>
<dbReference type="Pfam" id="PF01094">
    <property type="entry name" value="ANF_receptor"/>
    <property type="match status" value="1"/>
</dbReference>
<reference evidence="15" key="1">
    <citation type="submission" date="2025-08" db="UniProtKB">
        <authorList>
            <consortium name="RefSeq"/>
        </authorList>
    </citation>
    <scope>IDENTIFICATION</scope>
    <source>
        <tissue evidence="15">Blood</tissue>
    </source>
</reference>
<evidence type="ECO:0000259" key="13">
    <source>
        <dbReference type="PROSITE" id="PS50259"/>
    </source>
</evidence>
<keyword evidence="11" id="KW-0807">Transducer</keyword>
<dbReference type="Gene3D" id="2.10.50.30">
    <property type="entry name" value="GPCR, family 3, nine cysteines domain"/>
    <property type="match status" value="1"/>
</dbReference>
<dbReference type="CDD" id="cd15283">
    <property type="entry name" value="7tmC_V2R_pheromone"/>
    <property type="match status" value="1"/>
</dbReference>
<keyword evidence="8 12" id="KW-0472">Membrane</keyword>
<feature type="transmembrane region" description="Helical" evidence="12">
    <location>
        <begin position="484"/>
        <end position="507"/>
    </location>
</feature>
<keyword evidence="4 12" id="KW-0812">Transmembrane</keyword>